<reference evidence="1" key="1">
    <citation type="submission" date="2022-01" db="EMBL/GenBank/DDBJ databases">
        <authorList>
            <person name="King R."/>
        </authorList>
    </citation>
    <scope>NUCLEOTIDE SEQUENCE</scope>
</reference>
<dbReference type="EMBL" id="OV651835">
    <property type="protein sequence ID" value="CAH1107685.1"/>
    <property type="molecule type" value="Genomic_DNA"/>
</dbReference>
<keyword evidence="2" id="KW-1185">Reference proteome</keyword>
<dbReference type="AlphaFoldDB" id="A0A9P0CWV4"/>
<gene>
    <name evidence="1" type="ORF">PSYICH_LOCUS8333</name>
</gene>
<evidence type="ECO:0000313" key="1">
    <source>
        <dbReference type="EMBL" id="CAH1107685.1"/>
    </source>
</evidence>
<sequence length="122" mass="14082">MSTVTDELEKRFQSKRNISINEIHHDSSYDALKTHKNILEIIRIIKQKVNPFEPDLKELINIYSGCISKSSNVYKAEEIGMAAIVKANKENAEKIEIVKLELFDEKERAKTKKTVISKLYES</sequence>
<organism evidence="1 2">
    <name type="scientific">Psylliodes chrysocephalus</name>
    <dbReference type="NCBI Taxonomy" id="3402493"/>
    <lineage>
        <taxon>Eukaryota</taxon>
        <taxon>Metazoa</taxon>
        <taxon>Ecdysozoa</taxon>
        <taxon>Arthropoda</taxon>
        <taxon>Hexapoda</taxon>
        <taxon>Insecta</taxon>
        <taxon>Pterygota</taxon>
        <taxon>Neoptera</taxon>
        <taxon>Endopterygota</taxon>
        <taxon>Coleoptera</taxon>
        <taxon>Polyphaga</taxon>
        <taxon>Cucujiformia</taxon>
        <taxon>Chrysomeloidea</taxon>
        <taxon>Chrysomelidae</taxon>
        <taxon>Galerucinae</taxon>
        <taxon>Alticini</taxon>
        <taxon>Psylliodes</taxon>
    </lineage>
</organism>
<name>A0A9P0CWV4_9CUCU</name>
<protein>
    <submittedName>
        <fullName evidence="1">Uncharacterized protein</fullName>
    </submittedName>
</protein>
<evidence type="ECO:0000313" key="2">
    <source>
        <dbReference type="Proteomes" id="UP001153636"/>
    </source>
</evidence>
<proteinExistence type="predicted"/>
<accession>A0A9P0CWV4</accession>
<dbReference type="Proteomes" id="UP001153636">
    <property type="component" value="Chromosome 23"/>
</dbReference>